<evidence type="ECO:0000313" key="2">
    <source>
        <dbReference type="Proteomes" id="UP000324800"/>
    </source>
</evidence>
<accession>A0A5J4WL02</accession>
<organism evidence="1 2">
    <name type="scientific">Streblomastix strix</name>
    <dbReference type="NCBI Taxonomy" id="222440"/>
    <lineage>
        <taxon>Eukaryota</taxon>
        <taxon>Metamonada</taxon>
        <taxon>Preaxostyla</taxon>
        <taxon>Oxymonadida</taxon>
        <taxon>Streblomastigidae</taxon>
        <taxon>Streblomastix</taxon>
    </lineage>
</organism>
<dbReference type="Proteomes" id="UP000324800">
    <property type="component" value="Unassembled WGS sequence"/>
</dbReference>
<proteinExistence type="predicted"/>
<dbReference type="EMBL" id="SNRW01001784">
    <property type="protein sequence ID" value="KAA6395035.1"/>
    <property type="molecule type" value="Genomic_DNA"/>
</dbReference>
<sequence length="116" mass="13495">MEKKMMKEVEEEEKMKMEIQKSNLEDIHYIKQGREYVSVHPHPWPIRCIDVGHNPRSVLTTCGDCIYRADLRVNNPMSKIAVIHPDPCSTITQREHKQINQKRKLQNGLIGCETIG</sequence>
<reference evidence="1 2" key="1">
    <citation type="submission" date="2019-03" db="EMBL/GenBank/DDBJ databases">
        <title>Single cell metagenomics reveals metabolic interactions within the superorganism composed of flagellate Streblomastix strix and complex community of Bacteroidetes bacteria on its surface.</title>
        <authorList>
            <person name="Treitli S.C."/>
            <person name="Kolisko M."/>
            <person name="Husnik F."/>
            <person name="Keeling P."/>
            <person name="Hampl V."/>
        </authorList>
    </citation>
    <scope>NUCLEOTIDE SEQUENCE [LARGE SCALE GENOMIC DNA]</scope>
    <source>
        <strain evidence="1">ST1C</strain>
    </source>
</reference>
<evidence type="ECO:0000313" key="1">
    <source>
        <dbReference type="EMBL" id="KAA6395035.1"/>
    </source>
</evidence>
<comment type="caution">
    <text evidence="1">The sequence shown here is derived from an EMBL/GenBank/DDBJ whole genome shotgun (WGS) entry which is preliminary data.</text>
</comment>
<name>A0A5J4WL02_9EUKA</name>
<protein>
    <submittedName>
        <fullName evidence="1">Uncharacterized protein</fullName>
    </submittedName>
</protein>
<gene>
    <name evidence="1" type="ORF">EZS28_009437</name>
</gene>
<dbReference type="AlphaFoldDB" id="A0A5J4WL02"/>